<dbReference type="Proteomes" id="UP001139157">
    <property type="component" value="Unassembled WGS sequence"/>
</dbReference>
<name>A0A9X2IVM9_9NOCA</name>
<reference evidence="2" key="1">
    <citation type="submission" date="2022-06" db="EMBL/GenBank/DDBJ databases">
        <title>Novel species in genus nocardia.</title>
        <authorList>
            <person name="Li F."/>
        </authorList>
    </citation>
    <scope>NUCLEOTIDE SEQUENCE</scope>
    <source>
        <strain evidence="2">CDC141</strain>
    </source>
</reference>
<dbReference type="AlphaFoldDB" id="A0A9X2IVM9"/>
<keyword evidence="3" id="KW-1185">Reference proteome</keyword>
<organism evidence="2 3">
    <name type="scientific">Nocardia pulmonis</name>
    <dbReference type="NCBI Taxonomy" id="2951408"/>
    <lineage>
        <taxon>Bacteria</taxon>
        <taxon>Bacillati</taxon>
        <taxon>Actinomycetota</taxon>
        <taxon>Actinomycetes</taxon>
        <taxon>Mycobacteriales</taxon>
        <taxon>Nocardiaceae</taxon>
        <taxon>Nocardia</taxon>
    </lineage>
</organism>
<evidence type="ECO:0000313" key="2">
    <source>
        <dbReference type="EMBL" id="MCM6773393.1"/>
    </source>
</evidence>
<accession>A0A9X2IVM9</accession>
<dbReference type="Pfam" id="PF21806">
    <property type="entry name" value="DUF6879"/>
    <property type="match status" value="1"/>
</dbReference>
<protein>
    <recommendedName>
        <fullName evidence="1">DUF6879 domain-containing protein</fullName>
    </recommendedName>
</protein>
<comment type="caution">
    <text evidence="2">The sequence shown here is derived from an EMBL/GenBank/DDBJ whole genome shotgun (WGS) entry which is preliminary data.</text>
</comment>
<dbReference type="InterPro" id="IPR049244">
    <property type="entry name" value="DUF6879"/>
</dbReference>
<dbReference type="RefSeq" id="WP_251910469.1">
    <property type="nucleotide sequence ID" value="NZ_JAMRXG010000003.1"/>
</dbReference>
<gene>
    <name evidence="2" type="ORF">NDR86_07900</name>
</gene>
<evidence type="ECO:0000259" key="1">
    <source>
        <dbReference type="Pfam" id="PF21806"/>
    </source>
</evidence>
<dbReference type="EMBL" id="JAMRXG010000003">
    <property type="protein sequence ID" value="MCM6773393.1"/>
    <property type="molecule type" value="Genomic_DNA"/>
</dbReference>
<proteinExistence type="predicted"/>
<feature type="domain" description="DUF6879" evidence="1">
    <location>
        <begin position="8"/>
        <end position="171"/>
    </location>
</feature>
<sequence>MLLAQGNSFDDLFRAAKREAFHLEVRDNYYPDDYPPLQRFLANSPDDYEWFQPWLNLVRETTSRGVAVKRARVVTEPHNDYTRYAKHVARLNMEAGEEIRYLARHLIDPDELTVDDWWIFDDEVVAFTLFEPGEVGRWTGGAVTVDPRIVDYVRAVKNRVWAIAVPLPEYRER</sequence>
<evidence type="ECO:0000313" key="3">
    <source>
        <dbReference type="Proteomes" id="UP001139157"/>
    </source>
</evidence>